<evidence type="ECO:0000313" key="3">
    <source>
        <dbReference type="Proteomes" id="UP000593567"/>
    </source>
</evidence>
<evidence type="ECO:0000256" key="1">
    <source>
        <dbReference type="SAM" id="MobiDB-lite"/>
    </source>
</evidence>
<feature type="region of interest" description="Disordered" evidence="1">
    <location>
        <begin position="31"/>
        <end position="56"/>
    </location>
</feature>
<dbReference type="GO" id="GO:0061617">
    <property type="term" value="C:MICOS complex"/>
    <property type="evidence" value="ECO:0007669"/>
    <property type="project" value="TreeGrafter"/>
</dbReference>
<comment type="caution">
    <text evidence="2">The sequence shown here is derived from an EMBL/GenBank/DDBJ whole genome shotgun (WGS) entry which is preliminary data.</text>
</comment>
<reference evidence="2" key="1">
    <citation type="submission" date="2020-06" db="EMBL/GenBank/DDBJ databases">
        <title>Draft genome of Bugula neritina, a colonial animal packing powerful symbionts and potential medicines.</title>
        <authorList>
            <person name="Rayko M."/>
        </authorList>
    </citation>
    <scope>NUCLEOTIDE SEQUENCE [LARGE SCALE GENOMIC DNA]</scope>
    <source>
        <strain evidence="2">Kwan_BN1</strain>
    </source>
</reference>
<dbReference type="AlphaFoldDB" id="A0A7J7JIN9"/>
<dbReference type="EMBL" id="VXIV02002454">
    <property type="protein sequence ID" value="KAF6025494.1"/>
    <property type="molecule type" value="Genomic_DNA"/>
</dbReference>
<dbReference type="PANTHER" id="PTHR21588:SF18">
    <property type="entry name" value="MICOS COMPLEX SUBUNIT MIC19"/>
    <property type="match status" value="1"/>
</dbReference>
<dbReference type="InterPro" id="IPR052632">
    <property type="entry name" value="MICOS_subunit_Mic19"/>
</dbReference>
<dbReference type="Proteomes" id="UP000593567">
    <property type="component" value="Unassembled WGS sequence"/>
</dbReference>
<accession>A0A7J7JIN9</accession>
<keyword evidence="3" id="KW-1185">Reference proteome</keyword>
<sequence>MGASQSSETRSVTLKNENPNEIAISQSVLCSSVPEPEEDANEQSSTKKKRVYSEEETANLTAKLDKEYAAWITDVERKNESVTKQLRDELVQKADALYERFAYVEGKPICEEAKKAVLECYESNVTTPLNCSEEVKYFTNCVKNYQINYDKRQHLPKPVKTK</sequence>
<name>A0A7J7JIN9_BUGNE</name>
<gene>
    <name evidence="2" type="ORF">EB796_016193</name>
</gene>
<dbReference type="OrthoDB" id="70030at2759"/>
<organism evidence="2 3">
    <name type="scientific">Bugula neritina</name>
    <name type="common">Brown bryozoan</name>
    <name type="synonym">Sertularia neritina</name>
    <dbReference type="NCBI Taxonomy" id="10212"/>
    <lineage>
        <taxon>Eukaryota</taxon>
        <taxon>Metazoa</taxon>
        <taxon>Spiralia</taxon>
        <taxon>Lophotrochozoa</taxon>
        <taxon>Bryozoa</taxon>
        <taxon>Gymnolaemata</taxon>
        <taxon>Cheilostomatida</taxon>
        <taxon>Flustrina</taxon>
        <taxon>Buguloidea</taxon>
        <taxon>Bugulidae</taxon>
        <taxon>Bugula</taxon>
    </lineage>
</organism>
<evidence type="ECO:0008006" key="4">
    <source>
        <dbReference type="Google" id="ProtNLM"/>
    </source>
</evidence>
<feature type="region of interest" description="Disordered" evidence="1">
    <location>
        <begin position="1"/>
        <end position="20"/>
    </location>
</feature>
<dbReference type="GO" id="GO:0007007">
    <property type="term" value="P:inner mitochondrial membrane organization"/>
    <property type="evidence" value="ECO:0007669"/>
    <property type="project" value="TreeGrafter"/>
</dbReference>
<protein>
    <recommendedName>
        <fullName evidence="4">CHCHD3</fullName>
    </recommendedName>
</protein>
<evidence type="ECO:0000313" key="2">
    <source>
        <dbReference type="EMBL" id="KAF6025494.1"/>
    </source>
</evidence>
<dbReference type="PANTHER" id="PTHR21588">
    <property type="entry name" value="COILED-COIL-HELIX-COILED-COIL-HELIX DOMAIN CONTAINING 6"/>
    <property type="match status" value="1"/>
</dbReference>
<proteinExistence type="predicted"/>